<sequence>MNKRLDNTCSNKMKWGQTIFGALLALSLVLLSGGNAWASSNEQLKWIEGGRKVDLGKMATVELDSSLLFLDAANTAKVSEMNHEKPSGKEIGSIFPKDENQNWEVVFEYYELGHIKDDEKEDIDADGILDSYKEGTEESNKEKAESDRLYVTGWDVEPFYNEATHNLTWSMLAEDGNKEKLINYNVRLLTRQGYISAILVSDPAHLDADKKFLNEKILPKLTVKSGERYEDFNASTDKIAEYGLTGLILGGAGLAVAKKVGLLALLIAFFKGAGIKVIILIGAACAGMFGVIGKFFAKLFRKKKSESVHNETNVQDQSETLQ</sequence>
<evidence type="ECO:0000313" key="3">
    <source>
        <dbReference type="Proteomes" id="UP001266807"/>
    </source>
</evidence>
<evidence type="ECO:0000313" key="2">
    <source>
        <dbReference type="EMBL" id="MDR6777233.1"/>
    </source>
</evidence>
<keyword evidence="3" id="KW-1185">Reference proteome</keyword>
<proteinExistence type="predicted"/>
<accession>A0ABU1QC84</accession>
<dbReference type="Pfam" id="PF09935">
    <property type="entry name" value="DUF2167"/>
    <property type="match status" value="1"/>
</dbReference>
<dbReference type="EMBL" id="JAVDUG010000001">
    <property type="protein sequence ID" value="MDR6777233.1"/>
    <property type="molecule type" value="Genomic_DNA"/>
</dbReference>
<comment type="caution">
    <text evidence="2">The sequence shown here is derived from an EMBL/GenBank/DDBJ whole genome shotgun (WGS) entry which is preliminary data.</text>
</comment>
<protein>
    <submittedName>
        <fullName evidence="2">Membrane-anchored protein</fullName>
    </submittedName>
</protein>
<dbReference type="InterPro" id="IPR018682">
    <property type="entry name" value="DUF2167_membr"/>
</dbReference>
<feature type="transmembrane region" description="Helical" evidence="1">
    <location>
        <begin position="242"/>
        <end position="270"/>
    </location>
</feature>
<organism evidence="2 3">
    <name type="scientific">Paenibacillus peoriae</name>
    <dbReference type="NCBI Taxonomy" id="59893"/>
    <lineage>
        <taxon>Bacteria</taxon>
        <taxon>Bacillati</taxon>
        <taxon>Bacillota</taxon>
        <taxon>Bacilli</taxon>
        <taxon>Bacillales</taxon>
        <taxon>Paenibacillaceae</taxon>
        <taxon>Paenibacillus</taxon>
    </lineage>
</organism>
<gene>
    <name evidence="2" type="ORF">J2W98_001480</name>
</gene>
<name>A0ABU1QC84_9BACL</name>
<keyword evidence="1" id="KW-0472">Membrane</keyword>
<keyword evidence="1" id="KW-0812">Transmembrane</keyword>
<keyword evidence="1" id="KW-1133">Transmembrane helix</keyword>
<reference evidence="2 3" key="1">
    <citation type="submission" date="2023-07" db="EMBL/GenBank/DDBJ databases">
        <title>Sorghum-associated microbial communities from plants grown in Nebraska, USA.</title>
        <authorList>
            <person name="Schachtman D."/>
        </authorList>
    </citation>
    <scope>NUCLEOTIDE SEQUENCE [LARGE SCALE GENOMIC DNA]</scope>
    <source>
        <strain evidence="2 3">BE143</strain>
    </source>
</reference>
<feature type="transmembrane region" description="Helical" evidence="1">
    <location>
        <begin position="277"/>
        <end position="297"/>
    </location>
</feature>
<dbReference type="Proteomes" id="UP001266807">
    <property type="component" value="Unassembled WGS sequence"/>
</dbReference>
<evidence type="ECO:0000256" key="1">
    <source>
        <dbReference type="SAM" id="Phobius"/>
    </source>
</evidence>